<evidence type="ECO:0000313" key="1">
    <source>
        <dbReference type="EMBL" id="SEI58319.1"/>
    </source>
</evidence>
<gene>
    <name evidence="1" type="ORF">SAMN04487940_101292</name>
</gene>
<name>A0A975W6M9_9RHOB</name>
<dbReference type="Proteomes" id="UP000182932">
    <property type="component" value="Unassembled WGS sequence"/>
</dbReference>
<dbReference type="EMBL" id="FNYY01000001">
    <property type="protein sequence ID" value="SEI58319.1"/>
    <property type="molecule type" value="Genomic_DNA"/>
</dbReference>
<reference evidence="1 2" key="1">
    <citation type="submission" date="2016-10" db="EMBL/GenBank/DDBJ databases">
        <authorList>
            <person name="Varghese N."/>
            <person name="Submissions S."/>
        </authorList>
    </citation>
    <scope>NUCLEOTIDE SEQUENCE [LARGE SCALE GENOMIC DNA]</scope>
    <source>
        <strain evidence="1 2">FF3</strain>
    </source>
</reference>
<comment type="caution">
    <text evidence="1">The sequence shown here is derived from an EMBL/GenBank/DDBJ whole genome shotgun (WGS) entry which is preliminary data.</text>
</comment>
<dbReference type="Gene3D" id="3.30.1300.30">
    <property type="entry name" value="GSPII I/J protein-like"/>
    <property type="match status" value="1"/>
</dbReference>
<proteinExistence type="predicted"/>
<evidence type="ECO:0000313" key="2">
    <source>
        <dbReference type="Proteomes" id="UP000182932"/>
    </source>
</evidence>
<accession>A0A975W6M9</accession>
<dbReference type="AlphaFoldDB" id="A0A975W6M9"/>
<dbReference type="SUPFAM" id="SSF54523">
    <property type="entry name" value="Pili subunits"/>
    <property type="match status" value="1"/>
</dbReference>
<dbReference type="InterPro" id="IPR045584">
    <property type="entry name" value="Pilin-like"/>
</dbReference>
<organism evidence="1 2">
    <name type="scientific">Marinovum algicola</name>
    <dbReference type="NCBI Taxonomy" id="42444"/>
    <lineage>
        <taxon>Bacteria</taxon>
        <taxon>Pseudomonadati</taxon>
        <taxon>Pseudomonadota</taxon>
        <taxon>Alphaproteobacteria</taxon>
        <taxon>Rhodobacterales</taxon>
        <taxon>Roseobacteraceae</taxon>
        <taxon>Marinovum</taxon>
    </lineage>
</organism>
<sequence>MTLIEVTVAVLVLSIGTVAALRAFDAARLQIGGAPERLFAQQVALNRAAEFRALGAEAARGLPETVTYAGRDWQLAVTETETLGGYTELRIQAVGPGGEGALVVGFVGEEEAAG</sequence>
<keyword evidence="2" id="KW-1185">Reference proteome</keyword>
<protein>
    <submittedName>
        <fullName evidence="1">General secretion pathway protein I</fullName>
    </submittedName>
</protein>